<feature type="transmembrane region" description="Helical" evidence="8">
    <location>
        <begin position="201"/>
        <end position="223"/>
    </location>
</feature>
<feature type="compositionally biased region" description="Basic and acidic residues" evidence="7">
    <location>
        <begin position="1"/>
        <end position="11"/>
    </location>
</feature>
<feature type="transmembrane region" description="Helical" evidence="8">
    <location>
        <begin position="235"/>
        <end position="259"/>
    </location>
</feature>
<dbReference type="EMBL" id="CABFNO020001546">
    <property type="protein sequence ID" value="CAG9998329.1"/>
    <property type="molecule type" value="Genomic_DNA"/>
</dbReference>
<dbReference type="Gene3D" id="1.20.1720.10">
    <property type="entry name" value="Multidrug resistance protein D"/>
    <property type="match status" value="1"/>
</dbReference>
<dbReference type="InterPro" id="IPR036259">
    <property type="entry name" value="MFS_trans_sf"/>
</dbReference>
<dbReference type="PRINTS" id="PR01036">
    <property type="entry name" value="TCRTETB"/>
</dbReference>
<keyword evidence="4 8" id="KW-1133">Transmembrane helix</keyword>
<evidence type="ECO:0000313" key="11">
    <source>
        <dbReference type="Proteomes" id="UP000754883"/>
    </source>
</evidence>
<dbReference type="PROSITE" id="PS50850">
    <property type="entry name" value="MFS"/>
    <property type="match status" value="1"/>
</dbReference>
<evidence type="ECO:0000256" key="7">
    <source>
        <dbReference type="SAM" id="MobiDB-lite"/>
    </source>
</evidence>
<dbReference type="Proteomes" id="UP000754883">
    <property type="component" value="Unassembled WGS sequence"/>
</dbReference>
<dbReference type="PANTHER" id="PTHR23501">
    <property type="entry name" value="MAJOR FACILITATOR SUPERFAMILY"/>
    <property type="match status" value="1"/>
</dbReference>
<comment type="subcellular location">
    <subcellularLocation>
        <location evidence="1">Membrane</location>
        <topology evidence="1">Multi-pass membrane protein</topology>
    </subcellularLocation>
</comment>
<dbReference type="SUPFAM" id="SSF103473">
    <property type="entry name" value="MFS general substrate transporter"/>
    <property type="match status" value="1"/>
</dbReference>
<evidence type="ECO:0000256" key="1">
    <source>
        <dbReference type="ARBA" id="ARBA00004141"/>
    </source>
</evidence>
<dbReference type="InterPro" id="IPR020846">
    <property type="entry name" value="MFS_dom"/>
</dbReference>
<dbReference type="Gene3D" id="1.20.1250.20">
    <property type="entry name" value="MFS general substrate transporter like domains"/>
    <property type="match status" value="1"/>
</dbReference>
<evidence type="ECO:0000256" key="2">
    <source>
        <dbReference type="ARBA" id="ARBA00022448"/>
    </source>
</evidence>
<evidence type="ECO:0000256" key="5">
    <source>
        <dbReference type="ARBA" id="ARBA00023136"/>
    </source>
</evidence>
<feature type="transmembrane region" description="Helical" evidence="8">
    <location>
        <begin position="438"/>
        <end position="460"/>
    </location>
</feature>
<keyword evidence="2" id="KW-0813">Transport</keyword>
<reference evidence="10 11" key="2">
    <citation type="submission" date="2021-10" db="EMBL/GenBank/DDBJ databases">
        <authorList>
            <person name="Piombo E."/>
        </authorList>
    </citation>
    <scope>NUCLEOTIDE SEQUENCE [LARGE SCALE GENOMIC DNA]</scope>
</reference>
<keyword evidence="3 8" id="KW-0812">Transmembrane</keyword>
<feature type="transmembrane region" description="Helical" evidence="8">
    <location>
        <begin position="513"/>
        <end position="531"/>
    </location>
</feature>
<feature type="transmembrane region" description="Helical" evidence="8">
    <location>
        <begin position="46"/>
        <end position="71"/>
    </location>
</feature>
<feature type="transmembrane region" description="Helical" evidence="8">
    <location>
        <begin position="83"/>
        <end position="103"/>
    </location>
</feature>
<comment type="caution">
    <text evidence="10">The sequence shown here is derived from an EMBL/GenBank/DDBJ whole genome shotgun (WGS) entry which is preliminary data.</text>
</comment>
<evidence type="ECO:0000256" key="8">
    <source>
        <dbReference type="SAM" id="Phobius"/>
    </source>
</evidence>
<dbReference type="GO" id="GO:0022857">
    <property type="term" value="F:transmembrane transporter activity"/>
    <property type="evidence" value="ECO:0007669"/>
    <property type="project" value="InterPro"/>
</dbReference>
<feature type="transmembrane region" description="Helical" evidence="8">
    <location>
        <begin position="146"/>
        <end position="164"/>
    </location>
</feature>
<feature type="domain" description="Major facilitator superfamily (MFS) profile" evidence="9">
    <location>
        <begin position="49"/>
        <end position="533"/>
    </location>
</feature>
<feature type="transmembrane region" description="Helical" evidence="8">
    <location>
        <begin position="115"/>
        <end position="140"/>
    </location>
</feature>
<dbReference type="Pfam" id="PF07690">
    <property type="entry name" value="MFS_1"/>
    <property type="match status" value="1"/>
</dbReference>
<evidence type="ECO:0000259" key="9">
    <source>
        <dbReference type="PROSITE" id="PS50850"/>
    </source>
</evidence>
<protein>
    <recommendedName>
        <fullName evidence="9">Major facilitator superfamily (MFS) profile domain-containing protein</fullName>
    </recommendedName>
</protein>
<feature type="transmembrane region" description="Helical" evidence="8">
    <location>
        <begin position="372"/>
        <end position="390"/>
    </location>
</feature>
<sequence>MAKSDNAESERPLASPSEPPTSSPEPATDATAEPSAAQPKGHSPRFWAIIVSLSLLAFISALDTMIITTALPTITQDIGGATQYIWIGNSFVLASSVLQPLCGQLADILGRKIPVVASIALFMIGSGVAGGAVNTAMFIVGRSVQGVGAGGIYVLIDIVCCDLVPLRDRGKYIGIINAWAGVAAALGPVLGGVLAERDWRWIFYMNLPICVLPLVCILAFMNLKTGDGSFKLAQVDYSGTVLFILSIVSLLIGLVTGGITHPWSSWQVIVPLVLGIVGWICFHLHQHFYAKHPSIPTRLFSNRTSATGYALTFLGSVLLQTAGYFLPVYFQAVLRTTVSDSGVYFLPIAIGSLFSAVIGGVLLSKYGAFRPLHAAAFALSTVGFGLFTLLNDDTPKVAWAFYQLILVAGLGMTISTILPAILAGLAESDVAAATAAFSFIKTFGFVWGVTVPSVIFMGVFNNNLSTISSPDLREQLKDGRAYSFASEAHRIGSTIEPEVWSEVVKVYTTSLDAIWWFSLGLSILSMFMVAGERGLDLSTELKTEYGMEEVADSKKQAE</sequence>
<feature type="transmembrane region" description="Helical" evidence="8">
    <location>
        <begin position="265"/>
        <end position="285"/>
    </location>
</feature>
<dbReference type="PANTHER" id="PTHR23501:SF187">
    <property type="entry name" value="MAJOR FACILITATOR SUPERFAMILY (MFS) PROFILE DOMAIN-CONTAINING PROTEIN"/>
    <property type="match status" value="1"/>
</dbReference>
<feature type="transmembrane region" description="Helical" evidence="8">
    <location>
        <begin position="176"/>
        <end position="195"/>
    </location>
</feature>
<keyword evidence="6" id="KW-0325">Glycoprotein</keyword>
<feature type="region of interest" description="Disordered" evidence="7">
    <location>
        <begin position="1"/>
        <end position="41"/>
    </location>
</feature>
<feature type="transmembrane region" description="Helical" evidence="8">
    <location>
        <begin position="402"/>
        <end position="426"/>
    </location>
</feature>
<organism evidence="10 11">
    <name type="scientific">Clonostachys byssicola</name>
    <dbReference type="NCBI Taxonomy" id="160290"/>
    <lineage>
        <taxon>Eukaryota</taxon>
        <taxon>Fungi</taxon>
        <taxon>Dikarya</taxon>
        <taxon>Ascomycota</taxon>
        <taxon>Pezizomycotina</taxon>
        <taxon>Sordariomycetes</taxon>
        <taxon>Hypocreomycetidae</taxon>
        <taxon>Hypocreales</taxon>
        <taxon>Bionectriaceae</taxon>
        <taxon>Clonostachys</taxon>
    </lineage>
</organism>
<name>A0A9N9UVX7_9HYPO</name>
<feature type="transmembrane region" description="Helical" evidence="8">
    <location>
        <begin position="342"/>
        <end position="363"/>
    </location>
</feature>
<proteinExistence type="predicted"/>
<feature type="transmembrane region" description="Helical" evidence="8">
    <location>
        <begin position="306"/>
        <end position="330"/>
    </location>
</feature>
<evidence type="ECO:0000256" key="3">
    <source>
        <dbReference type="ARBA" id="ARBA00022692"/>
    </source>
</evidence>
<evidence type="ECO:0000313" key="10">
    <source>
        <dbReference type="EMBL" id="CAG9998329.1"/>
    </source>
</evidence>
<accession>A0A9N9UVX7</accession>
<keyword evidence="11" id="KW-1185">Reference proteome</keyword>
<dbReference type="AlphaFoldDB" id="A0A9N9UVX7"/>
<keyword evidence="5 8" id="KW-0472">Membrane</keyword>
<evidence type="ECO:0000256" key="6">
    <source>
        <dbReference type="ARBA" id="ARBA00023180"/>
    </source>
</evidence>
<evidence type="ECO:0000256" key="4">
    <source>
        <dbReference type="ARBA" id="ARBA00022989"/>
    </source>
</evidence>
<dbReference type="GO" id="GO:0005886">
    <property type="term" value="C:plasma membrane"/>
    <property type="evidence" value="ECO:0007669"/>
    <property type="project" value="TreeGrafter"/>
</dbReference>
<dbReference type="InterPro" id="IPR011701">
    <property type="entry name" value="MFS"/>
</dbReference>
<gene>
    <name evidence="10" type="ORF">CBYS24578_00003625</name>
</gene>
<reference evidence="11" key="1">
    <citation type="submission" date="2019-06" db="EMBL/GenBank/DDBJ databases">
        <authorList>
            <person name="Broberg M."/>
        </authorList>
    </citation>
    <scope>NUCLEOTIDE SEQUENCE [LARGE SCALE GENOMIC DNA]</scope>
</reference>
<dbReference type="OrthoDB" id="10021397at2759"/>